<dbReference type="EMBL" id="JABWDJ010000002">
    <property type="protein sequence ID" value="NVB72073.1"/>
    <property type="molecule type" value="Genomic_DNA"/>
</dbReference>
<reference evidence="1 2" key="2">
    <citation type="submission" date="2020-07" db="EMBL/GenBank/DDBJ databases">
        <title>Bacterial metabolism rescues the inhibition of intestinal drug absorption by food and drug additives.</title>
        <authorList>
            <person name="Zou L."/>
            <person name="Spanogiannopoulos P."/>
            <person name="Chien H.-C."/>
            <person name="Pieper L.M."/>
            <person name="Cai W."/>
            <person name="Khuri N."/>
            <person name="Pottel J."/>
            <person name="Vora B."/>
            <person name="Ni Z."/>
            <person name="Tsakalozou E."/>
            <person name="Zhang W."/>
            <person name="Shoichet B.K."/>
            <person name="Giacomini K.M."/>
            <person name="Turnbaugh P.J."/>
        </authorList>
    </citation>
    <scope>NUCLEOTIDE SEQUENCE [LARGE SCALE GENOMIC DNA]</scope>
    <source>
        <strain evidence="1 2">B33</strain>
    </source>
</reference>
<protein>
    <submittedName>
        <fullName evidence="1">RteC domain-containing protein</fullName>
    </submittedName>
</protein>
<dbReference type="AlphaFoldDB" id="A0A7Y6U7N2"/>
<reference evidence="1 2" key="1">
    <citation type="submission" date="2020-04" db="EMBL/GenBank/DDBJ databases">
        <authorList>
            <person name="Pieper L."/>
        </authorList>
    </citation>
    <scope>NUCLEOTIDE SEQUENCE [LARGE SCALE GENOMIC DNA]</scope>
    <source>
        <strain evidence="1 2">B33</strain>
    </source>
</reference>
<dbReference type="InterPro" id="IPR018534">
    <property type="entry name" value="Tet_reg_excision_RteC"/>
</dbReference>
<comment type="caution">
    <text evidence="1">The sequence shown here is derived from an EMBL/GenBank/DDBJ whole genome shotgun (WGS) entry which is preliminary data.</text>
</comment>
<organism evidence="1 2">
    <name type="scientific">Phocaeicola vulgatus</name>
    <name type="common">Bacteroides vulgatus</name>
    <dbReference type="NCBI Taxonomy" id="821"/>
    <lineage>
        <taxon>Bacteria</taxon>
        <taxon>Pseudomonadati</taxon>
        <taxon>Bacteroidota</taxon>
        <taxon>Bacteroidia</taxon>
        <taxon>Bacteroidales</taxon>
        <taxon>Bacteroidaceae</taxon>
        <taxon>Phocaeicola</taxon>
    </lineage>
</organism>
<name>A0A7Y6U7N2_PHOVU</name>
<gene>
    <name evidence="1" type="ORF">HUV05_00840</name>
</gene>
<dbReference type="RefSeq" id="WP_176350305.1">
    <property type="nucleotide sequence ID" value="NZ_JABWDJ010000002.1"/>
</dbReference>
<sequence>MDYLILAKTDFFGLINDAGNSTGLVTAYDSFVKAVISLCYECTDRSSITVALAYAENELQHHHTQYMATEKSHTDLYVRKALSFVRKMQEHIVANQIQVPPLSEPSHTPKETTTEATPSLQWTGSTLDLVELVYGLNEMGCIGNGEIPLKVLAPELYKFFGINTKECYRYYSAIKLRKNPSRTYFIDKMQVKLNEKIRRDEELERMRR</sequence>
<dbReference type="Proteomes" id="UP000524321">
    <property type="component" value="Unassembled WGS sequence"/>
</dbReference>
<evidence type="ECO:0000313" key="2">
    <source>
        <dbReference type="Proteomes" id="UP000524321"/>
    </source>
</evidence>
<accession>A0A7Y6U7N2</accession>
<evidence type="ECO:0000313" key="1">
    <source>
        <dbReference type="EMBL" id="NVB72073.1"/>
    </source>
</evidence>
<proteinExistence type="predicted"/>
<dbReference type="Pfam" id="PF09357">
    <property type="entry name" value="RteC"/>
    <property type="match status" value="1"/>
</dbReference>